<accession>A0A830FZW6</accession>
<dbReference type="EMBL" id="BMOO01000004">
    <property type="protein sequence ID" value="GGM68339.1"/>
    <property type="molecule type" value="Genomic_DNA"/>
</dbReference>
<dbReference type="Pfam" id="PF23955">
    <property type="entry name" value="DUF7284"/>
    <property type="match status" value="1"/>
</dbReference>
<comment type="caution">
    <text evidence="1">The sequence shown here is derived from an EMBL/GenBank/DDBJ whole genome shotgun (WGS) entry which is preliminary data.</text>
</comment>
<dbReference type="RefSeq" id="WP_188872155.1">
    <property type="nucleotide sequence ID" value="NZ_BMOO01000004.1"/>
</dbReference>
<reference evidence="1" key="1">
    <citation type="journal article" date="2014" name="Int. J. Syst. Evol. Microbiol.">
        <title>Complete genome sequence of Corynebacterium casei LMG S-19264T (=DSM 44701T), isolated from a smear-ripened cheese.</title>
        <authorList>
            <consortium name="US DOE Joint Genome Institute (JGI-PGF)"/>
            <person name="Walter F."/>
            <person name="Albersmeier A."/>
            <person name="Kalinowski J."/>
            <person name="Ruckert C."/>
        </authorList>
    </citation>
    <scope>NUCLEOTIDE SEQUENCE</scope>
    <source>
        <strain evidence="1">JCM 16108</strain>
    </source>
</reference>
<evidence type="ECO:0000313" key="2">
    <source>
        <dbReference type="EMBL" id="MBP1955175.1"/>
    </source>
</evidence>
<keyword evidence="3" id="KW-1185">Reference proteome</keyword>
<sequence>MTRSRGLSTVLDVAVCVLLVGGAVVTLAGIAPPTPAADTAPAATARAALDSTATVPVDGAPVRGSVAALFADAAVARGGDTAPPGYVAAVERAAARRLANASGRASLTASWRPDGPCRATTLTAGATPPPGVAVDAVTFVVPTGERPACGDAPVHLTLRTWSR</sequence>
<reference evidence="2" key="3">
    <citation type="submission" date="2021-03" db="EMBL/GenBank/DDBJ databases">
        <title>Genomic Encyclopedia of Type Strains, Phase IV (KMG-IV): sequencing the most valuable type-strain genomes for metagenomic binning, comparative biology and taxonomic classification.</title>
        <authorList>
            <person name="Goeker M."/>
        </authorList>
    </citation>
    <scope>NUCLEOTIDE SEQUENCE</scope>
    <source>
        <strain evidence="2">DSM 22443</strain>
    </source>
</reference>
<dbReference type="EMBL" id="JAGGKO010000003">
    <property type="protein sequence ID" value="MBP1955175.1"/>
    <property type="molecule type" value="Genomic_DNA"/>
</dbReference>
<dbReference type="InterPro" id="IPR055708">
    <property type="entry name" value="DUF7284"/>
</dbReference>
<name>A0A830FZW6_9EURY</name>
<reference evidence="1" key="2">
    <citation type="submission" date="2020-09" db="EMBL/GenBank/DDBJ databases">
        <authorList>
            <person name="Sun Q."/>
            <person name="Ohkuma M."/>
        </authorList>
    </citation>
    <scope>NUCLEOTIDE SEQUENCE</scope>
    <source>
        <strain evidence="1">JCM 16108</strain>
    </source>
</reference>
<evidence type="ECO:0000313" key="3">
    <source>
        <dbReference type="Proteomes" id="UP000614609"/>
    </source>
</evidence>
<protein>
    <submittedName>
        <fullName evidence="1">Uncharacterized protein</fullName>
    </submittedName>
</protein>
<dbReference type="AlphaFoldDB" id="A0A830FZW6"/>
<dbReference type="Proteomes" id="UP000614609">
    <property type="component" value="Unassembled WGS sequence"/>
</dbReference>
<proteinExistence type="predicted"/>
<organism evidence="1 3">
    <name type="scientific">Halarchaeum rubridurum</name>
    <dbReference type="NCBI Taxonomy" id="489911"/>
    <lineage>
        <taxon>Archaea</taxon>
        <taxon>Methanobacteriati</taxon>
        <taxon>Methanobacteriota</taxon>
        <taxon>Stenosarchaea group</taxon>
        <taxon>Halobacteria</taxon>
        <taxon>Halobacteriales</taxon>
        <taxon>Halobacteriaceae</taxon>
    </lineage>
</organism>
<gene>
    <name evidence="1" type="ORF">GCM10009017_18200</name>
    <name evidence="2" type="ORF">J2752_002087</name>
</gene>
<dbReference type="Proteomes" id="UP000765891">
    <property type="component" value="Unassembled WGS sequence"/>
</dbReference>
<evidence type="ECO:0000313" key="1">
    <source>
        <dbReference type="EMBL" id="GGM68339.1"/>
    </source>
</evidence>